<evidence type="ECO:0000259" key="1">
    <source>
        <dbReference type="Pfam" id="PF02627"/>
    </source>
</evidence>
<dbReference type="PANTHER" id="PTHR34846:SF11">
    <property type="entry name" value="4-CARBOXYMUCONOLACTONE DECARBOXYLASE FAMILY PROTEIN (AFU_ORTHOLOGUE AFUA_6G11590)"/>
    <property type="match status" value="1"/>
</dbReference>
<dbReference type="OrthoDB" id="343109at2157"/>
<organism evidence="2 3">
    <name type="scientific">Halonotius terrestris</name>
    <dbReference type="NCBI Taxonomy" id="2487750"/>
    <lineage>
        <taxon>Archaea</taxon>
        <taxon>Methanobacteriati</taxon>
        <taxon>Methanobacteriota</taxon>
        <taxon>Stenosarchaea group</taxon>
        <taxon>Halobacteria</taxon>
        <taxon>Halobacteriales</taxon>
        <taxon>Haloferacaceae</taxon>
        <taxon>Halonotius</taxon>
    </lineage>
</organism>
<reference evidence="2" key="1">
    <citation type="submission" date="2019-02" db="EMBL/GenBank/DDBJ databases">
        <title>Halonotius sp. a new haloarchaeum isolated from saline soil.</title>
        <authorList>
            <person name="Duran-Viseras A."/>
            <person name="Sanchez-Porro C."/>
            <person name="Ventosa A."/>
        </authorList>
    </citation>
    <scope>NUCLEOTIDE SEQUENCE</scope>
    <source>
        <strain evidence="2">F15B</strain>
    </source>
</reference>
<dbReference type="Pfam" id="PF02627">
    <property type="entry name" value="CMD"/>
    <property type="match status" value="1"/>
</dbReference>
<dbReference type="GO" id="GO:0051920">
    <property type="term" value="F:peroxiredoxin activity"/>
    <property type="evidence" value="ECO:0007669"/>
    <property type="project" value="InterPro"/>
</dbReference>
<keyword evidence="3" id="KW-1185">Reference proteome</keyword>
<dbReference type="InterPro" id="IPR003779">
    <property type="entry name" value="CMD-like"/>
</dbReference>
<name>A0A8J8TAR7_9EURY</name>
<dbReference type="RefSeq" id="WP_142980320.1">
    <property type="nucleotide sequence ID" value="NZ_RKLU01000005.1"/>
</dbReference>
<accession>A0A8J8TAR7</accession>
<feature type="domain" description="Carboxymuconolactone decarboxylase-like" evidence="1">
    <location>
        <begin position="38"/>
        <end position="96"/>
    </location>
</feature>
<protein>
    <submittedName>
        <fullName evidence="2">Carboxymuconolactone decarboxylase family protein</fullName>
    </submittedName>
</protein>
<comment type="caution">
    <text evidence="2">The sequence shown here is derived from an EMBL/GenBank/DDBJ whole genome shotgun (WGS) entry which is preliminary data.</text>
</comment>
<proteinExistence type="predicted"/>
<dbReference type="PANTHER" id="PTHR34846">
    <property type="entry name" value="4-CARBOXYMUCONOLACTONE DECARBOXYLASE FAMILY PROTEIN (AFU_ORTHOLOGUE AFUA_6G11590)"/>
    <property type="match status" value="1"/>
</dbReference>
<dbReference type="SUPFAM" id="SSF69118">
    <property type="entry name" value="AhpD-like"/>
    <property type="match status" value="1"/>
</dbReference>
<evidence type="ECO:0000313" key="3">
    <source>
        <dbReference type="Proteomes" id="UP000705823"/>
    </source>
</evidence>
<gene>
    <name evidence="2" type="ORF">EGH24_11670</name>
</gene>
<evidence type="ECO:0000313" key="2">
    <source>
        <dbReference type="EMBL" id="TQQ79284.1"/>
    </source>
</evidence>
<dbReference type="Gene3D" id="1.20.1290.10">
    <property type="entry name" value="AhpD-like"/>
    <property type="match status" value="1"/>
</dbReference>
<sequence>MARVPLPDASEIVAEAPHLFDDLDLDDLHAARAMGNAPHALAGLFEYMAGLYTSLPAELRELAILATARVHDSEYEWHQHVEVAVEAGLSAETVRLIGGENWADLTGVTAAVCDFVRAQCEGEVTDEHVEAVNEYYTTEETVALSMLVGHYTGVAGVIDSMALPLEDEEFIGWTPAL</sequence>
<dbReference type="InterPro" id="IPR029032">
    <property type="entry name" value="AhpD-like"/>
</dbReference>
<dbReference type="AlphaFoldDB" id="A0A8J8TAR7"/>
<dbReference type="EMBL" id="RKLU01000005">
    <property type="protein sequence ID" value="TQQ79284.1"/>
    <property type="molecule type" value="Genomic_DNA"/>
</dbReference>
<dbReference type="Proteomes" id="UP000705823">
    <property type="component" value="Unassembled WGS sequence"/>
</dbReference>